<feature type="transmembrane region" description="Helical" evidence="1">
    <location>
        <begin position="103"/>
        <end position="120"/>
    </location>
</feature>
<reference evidence="7" key="5">
    <citation type="submission" date="2017-05" db="EMBL/GenBank/DDBJ databases">
        <authorList>
            <person name="Song R."/>
            <person name="Chenine A.L."/>
            <person name="Ruprecht R.M."/>
        </authorList>
    </citation>
    <scope>NUCLEOTIDE SEQUENCE [LARGE SCALE GENOMIC DNA]</scope>
    <source>
        <strain evidence="7">103v</strain>
    </source>
</reference>
<dbReference type="AlphaFoldDB" id="A0A079YWN7"/>
<dbReference type="Proteomes" id="UP000587270">
    <property type="component" value="Unassembled WGS sequence"/>
</dbReference>
<evidence type="ECO:0000313" key="6">
    <source>
        <dbReference type="EMBL" id="OTA85033.1"/>
    </source>
</evidence>
<organism evidence="5 11">
    <name type="scientific">Limosilactobacillus reuteri</name>
    <name type="common">Lactobacillus reuteri</name>
    <dbReference type="NCBI Taxonomy" id="1598"/>
    <lineage>
        <taxon>Bacteria</taxon>
        <taxon>Bacillati</taxon>
        <taxon>Bacillota</taxon>
        <taxon>Bacilli</taxon>
        <taxon>Lactobacillales</taxon>
        <taxon>Lactobacillaceae</taxon>
        <taxon>Limosilactobacillus</taxon>
    </lineage>
</organism>
<evidence type="ECO:0000313" key="11">
    <source>
        <dbReference type="Proteomes" id="UP000194286"/>
    </source>
</evidence>
<evidence type="ECO:0000313" key="14">
    <source>
        <dbReference type="Proteomes" id="UP000587270"/>
    </source>
</evidence>
<dbReference type="Proteomes" id="UP000184174">
    <property type="component" value="Unassembled WGS sequence"/>
</dbReference>
<dbReference type="OrthoDB" id="2247368at2"/>
<dbReference type="PANTHER" id="PTHR36834">
    <property type="entry name" value="MEMBRANE PROTEIN-RELATED"/>
    <property type="match status" value="1"/>
</dbReference>
<dbReference type="Proteomes" id="UP000276940">
    <property type="component" value="Unassembled WGS sequence"/>
</dbReference>
<feature type="transmembrane region" description="Helical" evidence="1">
    <location>
        <begin position="163"/>
        <end position="184"/>
    </location>
</feature>
<feature type="domain" description="VanZ-like" evidence="2">
    <location>
        <begin position="57"/>
        <end position="179"/>
    </location>
</feature>
<dbReference type="EMBL" id="NGQC01000019">
    <property type="protein sequence ID" value="OYT04626.1"/>
    <property type="molecule type" value="Genomic_DNA"/>
</dbReference>
<reference evidence="12" key="4">
    <citation type="submission" date="2017-05" db="EMBL/GenBank/DDBJ databases">
        <authorList>
            <person name="Lin X.B."/>
            <person name="Stothard P."/>
            <person name="Tasseva G."/>
            <person name="Walter J."/>
        </authorList>
    </citation>
    <scope>NUCLEOTIDE SEQUENCE [LARGE SCALE GENOMIC DNA]</scope>
    <source>
        <strain evidence="12">103v</strain>
    </source>
</reference>
<evidence type="ECO:0000313" key="7">
    <source>
        <dbReference type="EMBL" id="OYT04626.1"/>
    </source>
</evidence>
<evidence type="ECO:0000256" key="1">
    <source>
        <dbReference type="SAM" id="Phobius"/>
    </source>
</evidence>
<reference evidence="4 9" key="3">
    <citation type="submission" date="2016-10" db="EMBL/GenBank/DDBJ databases">
        <title>Genome sequence of Lactobacillus reuteri 121, a source of glucan and fructan exopolysaccharides.</title>
        <authorList>
            <person name="Gangoiti J."/>
            <person name="Lammerts Van Bueren A."/>
            <person name="Dijkhuizen L."/>
        </authorList>
    </citation>
    <scope>NUCLEOTIDE SEQUENCE [LARGE SCALE GENOMIC DNA]</scope>
    <source>
        <strain evidence="4 9">121</strain>
    </source>
</reference>
<keyword evidence="1" id="KW-0812">Transmembrane</keyword>
<evidence type="ECO:0000313" key="5">
    <source>
        <dbReference type="EMBL" id="OTA83510.1"/>
    </source>
</evidence>
<keyword evidence="1" id="KW-1133">Transmembrane helix</keyword>
<dbReference type="EMBL" id="JABAFN010000080">
    <property type="protein sequence ID" value="NME23175.1"/>
    <property type="molecule type" value="Genomic_DNA"/>
</dbReference>
<evidence type="ECO:0000313" key="4">
    <source>
        <dbReference type="EMBL" id="OJI11309.1"/>
    </source>
</evidence>
<evidence type="ECO:0000313" key="9">
    <source>
        <dbReference type="Proteomes" id="UP000184174"/>
    </source>
</evidence>
<feature type="transmembrane region" description="Helical" evidence="1">
    <location>
        <begin position="129"/>
        <end position="151"/>
    </location>
</feature>
<protein>
    <submittedName>
        <fullName evidence="5">Teicoplanin resistance protein VanZ</fullName>
    </submittedName>
    <submittedName>
        <fullName evidence="3">VanZ family protein</fullName>
    </submittedName>
</protein>
<dbReference type="EMBL" id="MIMV01000192">
    <property type="protein sequence ID" value="OTA85033.1"/>
    <property type="molecule type" value="Genomic_DNA"/>
</dbReference>
<dbReference type="InterPro" id="IPR006976">
    <property type="entry name" value="VanZ-like"/>
</dbReference>
<sequence length="203" mass="23517">MKTYCIPFFVEGEITLYALVHWIPFFIYFFAGSVLVTHNHLWEKFPNFSQHITIATFFIYLTAIDWLCLTPSMFNFSSANKLLFYFHGVPFNIIPLQGLSQEFFLNIVMTLPLGVYLYLINHQMPFSRAILYGFFFSLFIECNQFVCDLLFHIGRVADVDDLISNTIGTTIGFAVMIILDQTIFHQVIKQFMLVGGKSDKLNN</sequence>
<name>A0A079YWN7_LIMRT</name>
<dbReference type="Proteomes" id="UP000216122">
    <property type="component" value="Unassembled WGS sequence"/>
</dbReference>
<evidence type="ECO:0000259" key="2">
    <source>
        <dbReference type="Pfam" id="PF04892"/>
    </source>
</evidence>
<evidence type="ECO:0000313" key="8">
    <source>
        <dbReference type="EMBL" id="RMX24653.1"/>
    </source>
</evidence>
<reference evidence="8 13" key="7">
    <citation type="journal article" date="2018" name="J Appl Environ Microbiol">
        <title>The gut symbionts Lactobacillus reuteri R2lc and 2010 encode a polyketide synthase cluster that activates the mammalian aryl-hydrocarbon receptor.</title>
        <authorList>
            <person name="Ozcam M."/>
            <person name="Roos S."/>
            <person name="Van Pijkeren J.P."/>
        </authorList>
    </citation>
    <scope>NUCLEOTIDE SEQUENCE [LARGE SCALE GENOMIC DNA]</scope>
    <source>
        <strain evidence="8 13">R2lc</strain>
    </source>
</reference>
<reference evidence="7 12" key="6">
    <citation type="submission" date="2017-09" db="EMBL/GenBank/DDBJ databases">
        <title>Tripartite evolution among Lactobacillus johnsonii, Lactobacillus taiwanensis, Lactobacillus reuteri and their rodent host.</title>
        <authorList>
            <person name="Wang T."/>
            <person name="Knowles S."/>
            <person name="Cheng C."/>
        </authorList>
    </citation>
    <scope>NUCLEOTIDE SEQUENCE [LARGE SCALE GENOMIC DNA]</scope>
    <source>
        <strain evidence="7 12">103v</strain>
    </source>
</reference>
<proteinExistence type="predicted"/>
<reference evidence="3 14" key="8">
    <citation type="submission" date="2020-04" db="EMBL/GenBank/DDBJ databases">
        <authorList>
            <person name="Hitch T.C.A."/>
            <person name="Wylensek D."/>
            <person name="Clavel T."/>
        </authorList>
    </citation>
    <scope>NUCLEOTIDE SEQUENCE [LARGE SCALE GENOMIC DNA]</scope>
    <source>
        <strain evidence="3 14">WCA-386-APC-4I</strain>
    </source>
</reference>
<evidence type="ECO:0000313" key="10">
    <source>
        <dbReference type="Proteomes" id="UP000194219"/>
    </source>
</evidence>
<reference evidence="6 10" key="2">
    <citation type="submission" date="2016-09" db="EMBL/GenBank/DDBJ databases">
        <title>Lactobacillus reuteri KLR3006, genome sequencing and assembly.</title>
        <authorList>
            <person name="Lee J.-Y."/>
            <person name="Kim E.B."/>
            <person name="Choi Y.-J."/>
        </authorList>
    </citation>
    <scope>NUCLEOTIDE SEQUENCE [LARGE SCALE GENOMIC DNA]</scope>
    <source>
        <strain evidence="6 10">KLR3006</strain>
    </source>
</reference>
<dbReference type="PANTHER" id="PTHR36834:SF1">
    <property type="entry name" value="INTEGRAL MEMBRANE PROTEIN"/>
    <property type="match status" value="1"/>
</dbReference>
<dbReference type="Proteomes" id="UP000194286">
    <property type="component" value="Unassembled WGS sequence"/>
</dbReference>
<dbReference type="Pfam" id="PF04892">
    <property type="entry name" value="VanZ"/>
    <property type="match status" value="1"/>
</dbReference>
<dbReference type="RefSeq" id="WP_019251755.1">
    <property type="nucleotide sequence ID" value="NZ_CABFNG010000051.1"/>
</dbReference>
<comment type="caution">
    <text evidence="5">The sequence shown here is derived from an EMBL/GenBank/DDBJ whole genome shotgun (WGS) entry which is preliminary data.</text>
</comment>
<dbReference type="EMBL" id="PTLS01000042">
    <property type="protein sequence ID" value="RMX24653.1"/>
    <property type="molecule type" value="Genomic_DNA"/>
</dbReference>
<feature type="transmembrane region" description="Helical" evidence="1">
    <location>
        <begin position="48"/>
        <end position="70"/>
    </location>
</feature>
<dbReference type="EMBL" id="MKQH01000012">
    <property type="protein sequence ID" value="OJI11309.1"/>
    <property type="molecule type" value="Genomic_DNA"/>
</dbReference>
<dbReference type="InterPro" id="IPR053150">
    <property type="entry name" value="Teicoplanin_resist-assoc"/>
</dbReference>
<reference evidence="5 11" key="1">
    <citation type="submission" date="2016-09" db="EMBL/GenBank/DDBJ databases">
        <title>Lactobacillus reuteri KLR3005, genome sequencing and assembly.</title>
        <authorList>
            <person name="Lee J.-Y."/>
            <person name="Kim E.B."/>
            <person name="Choi Y.-J."/>
        </authorList>
    </citation>
    <scope>NUCLEOTIDE SEQUENCE [LARGE SCALE GENOMIC DNA]</scope>
    <source>
        <strain evidence="5 11">KLR3005</strain>
    </source>
</reference>
<evidence type="ECO:0000313" key="13">
    <source>
        <dbReference type="Proteomes" id="UP000276940"/>
    </source>
</evidence>
<keyword evidence="1" id="KW-0472">Membrane</keyword>
<feature type="transmembrane region" description="Helical" evidence="1">
    <location>
        <begin position="16"/>
        <end position="36"/>
    </location>
</feature>
<accession>A0A079YWN7</accession>
<gene>
    <name evidence="5" type="ORF">BHL82_01430</name>
    <name evidence="6" type="ORF">BHL83_06575</name>
    <name evidence="4" type="ORF">BJI45_01105</name>
    <name evidence="8" type="ORF">C5O77_08775</name>
    <name evidence="7" type="ORF">CBG21_02065</name>
    <name evidence="3" type="ORF">HF865_10960</name>
</gene>
<dbReference type="Proteomes" id="UP000194219">
    <property type="component" value="Unassembled WGS sequence"/>
</dbReference>
<dbReference type="EMBL" id="MIMU01000106">
    <property type="protein sequence ID" value="OTA83510.1"/>
    <property type="molecule type" value="Genomic_DNA"/>
</dbReference>
<evidence type="ECO:0000313" key="3">
    <source>
        <dbReference type="EMBL" id="NME23175.1"/>
    </source>
</evidence>
<evidence type="ECO:0000313" key="12">
    <source>
        <dbReference type="Proteomes" id="UP000216122"/>
    </source>
</evidence>